<evidence type="ECO:0000313" key="1">
    <source>
        <dbReference type="EMBL" id="ADY58490.1"/>
    </source>
</evidence>
<dbReference type="KEGG" id="pbs:Plabr_0867"/>
<dbReference type="EMBL" id="CP002546">
    <property type="protein sequence ID" value="ADY58490.1"/>
    <property type="molecule type" value="Genomic_DNA"/>
</dbReference>
<evidence type="ECO:0000313" key="2">
    <source>
        <dbReference type="Proteomes" id="UP000006860"/>
    </source>
</evidence>
<dbReference type="Proteomes" id="UP000006860">
    <property type="component" value="Chromosome"/>
</dbReference>
<dbReference type="AlphaFoldDB" id="F0SIA1"/>
<keyword evidence="2" id="KW-1185">Reference proteome</keyword>
<sequence length="139" mass="15835">MTDSNVHRIRLAGPWEFSGVFEPVFPLHICEEWRRIKLPATWQECSEGESGCAFFRRSFNKPTNLTNETIRLVIPATRCTGEVRLNEEVLGAVTGDEPQQFLIAELQPRNLLTIRLYGRMEDQPAGLSTPVVLELVDHE</sequence>
<dbReference type="OrthoDB" id="285989at2"/>
<dbReference type="Gene3D" id="2.60.120.260">
    <property type="entry name" value="Galactose-binding domain-like"/>
    <property type="match status" value="1"/>
</dbReference>
<dbReference type="HOGENOM" id="CLU_1843630_0_0_0"/>
<dbReference type="STRING" id="756272.Plabr_0867"/>
<dbReference type="RefSeq" id="WP_013627230.1">
    <property type="nucleotide sequence ID" value="NC_015174.1"/>
</dbReference>
<dbReference type="SUPFAM" id="SSF49785">
    <property type="entry name" value="Galactose-binding domain-like"/>
    <property type="match status" value="1"/>
</dbReference>
<proteinExistence type="predicted"/>
<dbReference type="InterPro" id="IPR008979">
    <property type="entry name" value="Galactose-bd-like_sf"/>
</dbReference>
<gene>
    <name evidence="1" type="ordered locus">Plabr_0867</name>
</gene>
<organism evidence="1 2">
    <name type="scientific">Rubinisphaera brasiliensis (strain ATCC 49424 / DSM 5305 / JCM 21570 / IAM 15109 / NBRC 103401 / IFAM 1448)</name>
    <name type="common">Planctomyces brasiliensis</name>
    <dbReference type="NCBI Taxonomy" id="756272"/>
    <lineage>
        <taxon>Bacteria</taxon>
        <taxon>Pseudomonadati</taxon>
        <taxon>Planctomycetota</taxon>
        <taxon>Planctomycetia</taxon>
        <taxon>Planctomycetales</taxon>
        <taxon>Planctomycetaceae</taxon>
        <taxon>Rubinisphaera</taxon>
    </lineage>
</organism>
<evidence type="ECO:0008006" key="3">
    <source>
        <dbReference type="Google" id="ProtNLM"/>
    </source>
</evidence>
<accession>F0SIA1</accession>
<protein>
    <recommendedName>
        <fullName evidence="3">Beta-galactosidase</fullName>
    </recommendedName>
</protein>
<reference evidence="2" key="1">
    <citation type="submission" date="2011-02" db="EMBL/GenBank/DDBJ databases">
        <title>The complete genome of Planctomyces brasiliensis DSM 5305.</title>
        <authorList>
            <person name="Lucas S."/>
            <person name="Copeland A."/>
            <person name="Lapidus A."/>
            <person name="Bruce D."/>
            <person name="Goodwin L."/>
            <person name="Pitluck S."/>
            <person name="Kyrpides N."/>
            <person name="Mavromatis K."/>
            <person name="Pagani I."/>
            <person name="Ivanova N."/>
            <person name="Ovchinnikova G."/>
            <person name="Lu M."/>
            <person name="Detter J.C."/>
            <person name="Han C."/>
            <person name="Land M."/>
            <person name="Hauser L."/>
            <person name="Markowitz V."/>
            <person name="Cheng J.-F."/>
            <person name="Hugenholtz P."/>
            <person name="Woyke T."/>
            <person name="Wu D."/>
            <person name="Tindall B."/>
            <person name="Pomrenke H.G."/>
            <person name="Brambilla E."/>
            <person name="Klenk H.-P."/>
            <person name="Eisen J.A."/>
        </authorList>
    </citation>
    <scope>NUCLEOTIDE SEQUENCE [LARGE SCALE GENOMIC DNA]</scope>
    <source>
        <strain evidence="2">ATCC 49424 / DSM 5305 / JCM 21570 / IAM 15109 / NBRC 103401 / IFAM 1448</strain>
    </source>
</reference>
<name>F0SIA1_RUBBR</name>